<accession>A0A0S4L633</accession>
<gene>
    <name evidence="2" type="ORF">COMA2_100003</name>
</gene>
<reference evidence="3" key="1">
    <citation type="submission" date="2015-10" db="EMBL/GenBank/DDBJ databases">
        <authorList>
            <person name="Luecker S."/>
            <person name="Luecker S."/>
        </authorList>
    </citation>
    <scope>NUCLEOTIDE SEQUENCE [LARGE SCALE GENOMIC DNA]</scope>
</reference>
<dbReference type="EMBL" id="CZPZ01000002">
    <property type="protein sequence ID" value="CUS32190.1"/>
    <property type="molecule type" value="Genomic_DNA"/>
</dbReference>
<sequence>MAGASRLTFEQGHGVNGSTSVSKTESLGSNPSAPAKPRRRDLNGYRNWA</sequence>
<proteinExistence type="predicted"/>
<dbReference type="Proteomes" id="UP000198736">
    <property type="component" value="Unassembled WGS sequence"/>
</dbReference>
<protein>
    <submittedName>
        <fullName evidence="2">Uncharacterized protein</fullName>
    </submittedName>
</protein>
<evidence type="ECO:0000256" key="1">
    <source>
        <dbReference type="SAM" id="MobiDB-lite"/>
    </source>
</evidence>
<keyword evidence="3" id="KW-1185">Reference proteome</keyword>
<feature type="region of interest" description="Disordered" evidence="1">
    <location>
        <begin position="1"/>
        <end position="49"/>
    </location>
</feature>
<name>A0A0S4L633_9BACT</name>
<evidence type="ECO:0000313" key="3">
    <source>
        <dbReference type="Proteomes" id="UP000198736"/>
    </source>
</evidence>
<organism evidence="2 3">
    <name type="scientific">Candidatus Nitrospira nitrificans</name>
    <dbReference type="NCBI Taxonomy" id="1742973"/>
    <lineage>
        <taxon>Bacteria</taxon>
        <taxon>Pseudomonadati</taxon>
        <taxon>Nitrospirota</taxon>
        <taxon>Nitrospiria</taxon>
        <taxon>Nitrospirales</taxon>
        <taxon>Nitrospiraceae</taxon>
        <taxon>Nitrospira</taxon>
    </lineage>
</organism>
<dbReference type="AlphaFoldDB" id="A0A0S4L633"/>
<evidence type="ECO:0000313" key="2">
    <source>
        <dbReference type="EMBL" id="CUS32190.1"/>
    </source>
</evidence>
<dbReference type="STRING" id="1742973.COMA2_100003"/>
<feature type="compositionally biased region" description="Polar residues" evidence="1">
    <location>
        <begin position="16"/>
        <end position="32"/>
    </location>
</feature>